<organism evidence="4 5">
    <name type="scientific">Mariprofundus ferrinatatus</name>
    <dbReference type="NCBI Taxonomy" id="1921087"/>
    <lineage>
        <taxon>Bacteria</taxon>
        <taxon>Pseudomonadati</taxon>
        <taxon>Pseudomonadota</taxon>
        <taxon>Candidatius Mariprofundia</taxon>
        <taxon>Mariprofundales</taxon>
        <taxon>Mariprofundaceae</taxon>
        <taxon>Mariprofundus</taxon>
    </lineage>
</organism>
<dbReference type="SUPFAM" id="SSF55073">
    <property type="entry name" value="Nucleotide cyclase"/>
    <property type="match status" value="1"/>
</dbReference>
<evidence type="ECO:0000313" key="4">
    <source>
        <dbReference type="EMBL" id="ATX81129.1"/>
    </source>
</evidence>
<dbReference type="SUPFAM" id="SSF55781">
    <property type="entry name" value="GAF domain-like"/>
    <property type="match status" value="1"/>
</dbReference>
<dbReference type="Gene3D" id="3.30.70.270">
    <property type="match status" value="1"/>
</dbReference>
<evidence type="ECO:0000313" key="5">
    <source>
        <dbReference type="Proteomes" id="UP000231637"/>
    </source>
</evidence>
<dbReference type="InterPro" id="IPR003018">
    <property type="entry name" value="GAF"/>
</dbReference>
<keyword evidence="5" id="KW-1185">Reference proteome</keyword>
<dbReference type="InterPro" id="IPR029016">
    <property type="entry name" value="GAF-like_dom_sf"/>
</dbReference>
<keyword evidence="2" id="KW-0812">Transmembrane</keyword>
<keyword evidence="2" id="KW-1133">Transmembrane helix</keyword>
<accession>A0A2K8L4G2</accession>
<dbReference type="PANTHER" id="PTHR46663:SF2">
    <property type="entry name" value="GGDEF DOMAIN-CONTAINING PROTEIN"/>
    <property type="match status" value="1"/>
</dbReference>
<feature type="coiled-coil region" evidence="1">
    <location>
        <begin position="302"/>
        <end position="339"/>
    </location>
</feature>
<dbReference type="SMART" id="SM00267">
    <property type="entry name" value="GGDEF"/>
    <property type="match status" value="1"/>
</dbReference>
<dbReference type="KEGG" id="mfn:Ga0123462_0253"/>
<name>A0A2K8L4G2_9PROT</name>
<dbReference type="CDD" id="cd01949">
    <property type="entry name" value="GGDEF"/>
    <property type="match status" value="1"/>
</dbReference>
<dbReference type="PANTHER" id="PTHR46663">
    <property type="entry name" value="DIGUANYLATE CYCLASE DGCT-RELATED"/>
    <property type="match status" value="1"/>
</dbReference>
<feature type="transmembrane region" description="Helical" evidence="2">
    <location>
        <begin position="28"/>
        <end position="49"/>
    </location>
</feature>
<reference evidence="4 5" key="1">
    <citation type="submission" date="2016-12" db="EMBL/GenBank/DDBJ databases">
        <title>Isolation and genomic insights into novel planktonic Zetaproteobacteria from stratified waters of the Chesapeake Bay.</title>
        <authorList>
            <person name="McAllister S.M."/>
            <person name="Kato S."/>
            <person name="Chan C.S."/>
            <person name="Chiu B.K."/>
            <person name="Field E.K."/>
        </authorList>
    </citation>
    <scope>NUCLEOTIDE SEQUENCE [LARGE SCALE GENOMIC DNA]</scope>
    <source>
        <strain evidence="4 5">CP-8</strain>
    </source>
</reference>
<feature type="transmembrane region" description="Helical" evidence="2">
    <location>
        <begin position="64"/>
        <end position="85"/>
    </location>
</feature>
<sequence>MLLDKKGKISVIDKWSKRFSIEDKGLKLQFRIFSLLLLLGPVMVFSYILTDLATLTDLLQAKYIVPYLLSLIIVLSVLALLQTMFSHLSRISLAMQQGSEQQLIELTRVQGANELRGIVDSFGVLLKQYQEASGALERRAVELLLIKELAEEASANLDLKTLLNSLLDKVMQINRAKIGSVFLVDESGERLKVVSSRGVGREEIDGISIAVKDSLASLVLDGREGELLVENIETDSRVRKKNDPKYGSPSFLLLPVRAGEKIIAVINLAHKSNGEMFRQEDVDLATIMIQEVGFALENARIHTEIKDHARRLEQQTAALQEEIHRRMIAEKELEKLAHKDTLTGLANRHMFIDRIEVAVAMAHRHQAKLAVMFVDLDMFKAINDTLGHAAGDEVLCEVSRRMQACLRETDLIARYGGDEFTVILTEVSDSEGINNVASKIIHTLQQPIEVKGETRSVGCSIGIAIYPDDAEDYESLIRHADKAMYISKRVAGSSFHYYATVASRI</sequence>
<dbReference type="Pfam" id="PF13185">
    <property type="entry name" value="GAF_2"/>
    <property type="match status" value="1"/>
</dbReference>
<dbReference type="InterPro" id="IPR029787">
    <property type="entry name" value="Nucleotide_cyclase"/>
</dbReference>
<keyword evidence="2" id="KW-0472">Membrane</keyword>
<evidence type="ECO:0000259" key="3">
    <source>
        <dbReference type="PROSITE" id="PS50887"/>
    </source>
</evidence>
<dbReference type="InterPro" id="IPR000160">
    <property type="entry name" value="GGDEF_dom"/>
</dbReference>
<gene>
    <name evidence="4" type="ORF">Ga0123462_0253</name>
</gene>
<dbReference type="Pfam" id="PF00990">
    <property type="entry name" value="GGDEF"/>
    <property type="match status" value="1"/>
</dbReference>
<dbReference type="GO" id="GO:0003824">
    <property type="term" value="F:catalytic activity"/>
    <property type="evidence" value="ECO:0007669"/>
    <property type="project" value="UniProtKB-ARBA"/>
</dbReference>
<dbReference type="AlphaFoldDB" id="A0A2K8L4G2"/>
<dbReference type="InterPro" id="IPR052163">
    <property type="entry name" value="DGC-Regulatory_Protein"/>
</dbReference>
<dbReference type="FunFam" id="3.30.70.270:FF:000001">
    <property type="entry name" value="Diguanylate cyclase domain protein"/>
    <property type="match status" value="1"/>
</dbReference>
<dbReference type="PROSITE" id="PS50887">
    <property type="entry name" value="GGDEF"/>
    <property type="match status" value="1"/>
</dbReference>
<dbReference type="SMART" id="SM00065">
    <property type="entry name" value="GAF"/>
    <property type="match status" value="1"/>
</dbReference>
<dbReference type="NCBIfam" id="TIGR00254">
    <property type="entry name" value="GGDEF"/>
    <property type="match status" value="1"/>
</dbReference>
<evidence type="ECO:0000256" key="1">
    <source>
        <dbReference type="SAM" id="Coils"/>
    </source>
</evidence>
<proteinExistence type="predicted"/>
<dbReference type="EMBL" id="CP018800">
    <property type="protein sequence ID" value="ATX81129.1"/>
    <property type="molecule type" value="Genomic_DNA"/>
</dbReference>
<dbReference type="Gene3D" id="3.30.450.40">
    <property type="match status" value="1"/>
</dbReference>
<feature type="domain" description="GGDEF" evidence="3">
    <location>
        <begin position="367"/>
        <end position="500"/>
    </location>
</feature>
<protein>
    <submittedName>
        <fullName evidence="4">Diguanylate cyclase (GGDEF) domain-containing protein</fullName>
    </submittedName>
</protein>
<evidence type="ECO:0000256" key="2">
    <source>
        <dbReference type="SAM" id="Phobius"/>
    </source>
</evidence>
<dbReference type="InterPro" id="IPR043128">
    <property type="entry name" value="Rev_trsase/Diguanyl_cyclase"/>
</dbReference>
<keyword evidence="1" id="KW-0175">Coiled coil</keyword>
<dbReference type="Proteomes" id="UP000231637">
    <property type="component" value="Chromosome"/>
</dbReference>